<evidence type="ECO:0000256" key="4">
    <source>
        <dbReference type="SAM" id="MobiDB-lite"/>
    </source>
</evidence>
<gene>
    <name evidence="6" type="ORF">HMPREF1535_03755</name>
</gene>
<evidence type="ECO:0000256" key="3">
    <source>
        <dbReference type="ARBA" id="ARBA00023172"/>
    </source>
</evidence>
<dbReference type="PANTHER" id="PTHR30349">
    <property type="entry name" value="PHAGE INTEGRASE-RELATED"/>
    <property type="match status" value="1"/>
</dbReference>
<organism evidence="6 7">
    <name type="scientific">Parabacteroides goldsteinii DSM 19448 = WAL 12034</name>
    <dbReference type="NCBI Taxonomy" id="927665"/>
    <lineage>
        <taxon>Bacteria</taxon>
        <taxon>Pseudomonadati</taxon>
        <taxon>Bacteroidota</taxon>
        <taxon>Bacteroidia</taxon>
        <taxon>Bacteroidales</taxon>
        <taxon>Tannerellaceae</taxon>
        <taxon>Parabacteroides</taxon>
    </lineage>
</organism>
<dbReference type="InterPro" id="IPR013762">
    <property type="entry name" value="Integrase-like_cat_sf"/>
</dbReference>
<dbReference type="EMBL" id="AQHV01000020">
    <property type="protein sequence ID" value="KKB49129.1"/>
    <property type="molecule type" value="Genomic_DNA"/>
</dbReference>
<reference evidence="6 7" key="1">
    <citation type="submission" date="2013-04" db="EMBL/GenBank/DDBJ databases">
        <title>The Genome Sequence of Parabacteroides goldsteinii DSM 19448.</title>
        <authorList>
            <consortium name="The Broad Institute Genomics Platform"/>
            <person name="Earl A."/>
            <person name="Ward D."/>
            <person name="Feldgarden M."/>
            <person name="Gevers D."/>
            <person name="Martens E."/>
            <person name="Sakamoto M."/>
            <person name="Benno Y."/>
            <person name="Song Y."/>
            <person name="Liu C."/>
            <person name="Lee J."/>
            <person name="Bolanos M."/>
            <person name="Vaisanen M.L."/>
            <person name="Finegold S.M."/>
            <person name="Walker B."/>
            <person name="Young S."/>
            <person name="Zeng Q."/>
            <person name="Gargeya S."/>
            <person name="Fitzgerald M."/>
            <person name="Haas B."/>
            <person name="Abouelleil A."/>
            <person name="Allen A.W."/>
            <person name="Alvarado L."/>
            <person name="Arachchi H.M."/>
            <person name="Berlin A.M."/>
            <person name="Chapman S.B."/>
            <person name="Gainer-Dewar J."/>
            <person name="Goldberg J."/>
            <person name="Griggs A."/>
            <person name="Gujja S."/>
            <person name="Hansen M."/>
            <person name="Howarth C."/>
            <person name="Imamovic A."/>
            <person name="Ireland A."/>
            <person name="Larimer J."/>
            <person name="McCowan C."/>
            <person name="Murphy C."/>
            <person name="Pearson M."/>
            <person name="Poon T.W."/>
            <person name="Priest M."/>
            <person name="Roberts A."/>
            <person name="Saif S."/>
            <person name="Shea T."/>
            <person name="Sisk P."/>
            <person name="Sykes S."/>
            <person name="Wortman J."/>
            <person name="Nusbaum C."/>
            <person name="Birren B."/>
        </authorList>
    </citation>
    <scope>NUCLEOTIDE SEQUENCE [LARGE SCALE GENOMIC DNA]</scope>
    <source>
        <strain evidence="6 7">DSM 19448</strain>
    </source>
</reference>
<name>A0A0F5IUA8_9BACT</name>
<dbReference type="SUPFAM" id="SSF56349">
    <property type="entry name" value="DNA breaking-rejoining enzymes"/>
    <property type="match status" value="1"/>
</dbReference>
<dbReference type="Pfam" id="PF00589">
    <property type="entry name" value="Phage_integrase"/>
    <property type="match status" value="1"/>
</dbReference>
<dbReference type="STRING" id="927665.HMPREF1535_03755"/>
<dbReference type="Pfam" id="PF13102">
    <property type="entry name" value="Phage_int_SAM_5"/>
    <property type="match status" value="1"/>
</dbReference>
<dbReference type="Gene3D" id="1.10.443.10">
    <property type="entry name" value="Intergrase catalytic core"/>
    <property type="match status" value="1"/>
</dbReference>
<feature type="region of interest" description="Disordered" evidence="4">
    <location>
        <begin position="318"/>
        <end position="351"/>
    </location>
</feature>
<evidence type="ECO:0000313" key="6">
    <source>
        <dbReference type="EMBL" id="KKB49129.1"/>
    </source>
</evidence>
<comment type="caution">
    <text evidence="6">The sequence shown here is derived from an EMBL/GenBank/DDBJ whole genome shotgun (WGS) entry which is preliminary data.</text>
</comment>
<feature type="domain" description="Tyr recombinase" evidence="5">
    <location>
        <begin position="124"/>
        <end position="308"/>
    </location>
</feature>
<evidence type="ECO:0000313" key="7">
    <source>
        <dbReference type="Proteomes" id="UP000033047"/>
    </source>
</evidence>
<dbReference type="InterPro" id="IPR025269">
    <property type="entry name" value="SAM-like_dom"/>
</dbReference>
<feature type="compositionally biased region" description="Low complexity" evidence="4">
    <location>
        <begin position="335"/>
        <end position="351"/>
    </location>
</feature>
<dbReference type="AlphaFoldDB" id="A0A0F5IUA8"/>
<dbReference type="GO" id="GO:0015074">
    <property type="term" value="P:DNA integration"/>
    <property type="evidence" value="ECO:0007669"/>
    <property type="project" value="InterPro"/>
</dbReference>
<dbReference type="InterPro" id="IPR050090">
    <property type="entry name" value="Tyrosine_recombinase_XerCD"/>
</dbReference>
<dbReference type="Proteomes" id="UP000033047">
    <property type="component" value="Unassembled WGS sequence"/>
</dbReference>
<accession>A0A0F5IUA8</accession>
<comment type="similarity">
    <text evidence="1">Belongs to the 'phage' integrase family.</text>
</comment>
<evidence type="ECO:0000256" key="2">
    <source>
        <dbReference type="ARBA" id="ARBA00023125"/>
    </source>
</evidence>
<dbReference type="InterPro" id="IPR002104">
    <property type="entry name" value="Integrase_catalytic"/>
</dbReference>
<dbReference type="PATRIC" id="fig|927665.4.peg.3862"/>
<dbReference type="InterPro" id="IPR011010">
    <property type="entry name" value="DNA_brk_join_enz"/>
</dbReference>
<keyword evidence="2" id="KW-0238">DNA-binding</keyword>
<proteinExistence type="inferred from homology"/>
<protein>
    <recommendedName>
        <fullName evidence="5">Tyr recombinase domain-containing protein</fullName>
    </recommendedName>
</protein>
<dbReference type="InterPro" id="IPR010998">
    <property type="entry name" value="Integrase_recombinase_N"/>
</dbReference>
<evidence type="ECO:0000256" key="1">
    <source>
        <dbReference type="ARBA" id="ARBA00008857"/>
    </source>
</evidence>
<dbReference type="Gene3D" id="1.10.150.130">
    <property type="match status" value="1"/>
</dbReference>
<evidence type="ECO:0000259" key="5">
    <source>
        <dbReference type="PROSITE" id="PS51898"/>
    </source>
</evidence>
<dbReference type="HOGENOM" id="CLU_033139_0_0_10"/>
<dbReference type="GO" id="GO:0003677">
    <property type="term" value="F:DNA binding"/>
    <property type="evidence" value="ECO:0007669"/>
    <property type="project" value="UniProtKB-KW"/>
</dbReference>
<dbReference type="PANTHER" id="PTHR30349:SF64">
    <property type="entry name" value="PROPHAGE INTEGRASE INTD-RELATED"/>
    <property type="match status" value="1"/>
</dbReference>
<keyword evidence="3" id="KW-0233">DNA recombination</keyword>
<dbReference type="GO" id="GO:0006310">
    <property type="term" value="P:DNA recombination"/>
    <property type="evidence" value="ECO:0007669"/>
    <property type="project" value="UniProtKB-KW"/>
</dbReference>
<sequence>MDIEFKQIYPPLRDCVNRLIERKIQAGRDRTAANYRSAWNKFVAYKGRKVRELTIADLTAGLVQEFVMWLLQDKKSRNDELSPGSQDFYLRNLKAIYNNIKKDLHYHDPAGNPFAGLHITVPSTRKRALPERDIKRLARLDLSDRPEQLEALHLSLFLFYARGMCFVDAYKLEQDNVHYGYIQYNRSKTQAVLQVKITSEMHHIMQLYKRKDSRWVFPFLHEKLVGKGVLTAQSSLHRVNEYLKEIGDRLNLPYPLTTYVMRHSWASLMLESGSEIGVISQSLGHMSLQTTQIYLGQLSKSKMDKASEDMLDHLVRGSRKKQLQEPSEPVPAPSAPVSTPPVVVRQPQPSSGSRWKNVLTSLATRLLMFATSS</sequence>
<dbReference type="PROSITE" id="PS51898">
    <property type="entry name" value="TYR_RECOMBINASE"/>
    <property type="match status" value="1"/>
</dbReference>